<accession>A0A397G7J7</accession>
<comment type="caution">
    <text evidence="1">The sequence shown here is derived from an EMBL/GenBank/DDBJ whole genome shotgun (WGS) entry which is preliminary data.</text>
</comment>
<sequence length="135" mass="15488">MITYTSSQYEESEINDYPSLMSPYKGCFSFLNDNKYVVHINTNLRAKIRKLDDDVARLYFTDDQDNQVPVPANITVMNLSSNQASASFGDSFFPTWISNYSICQDGVEIFRLERKKQHAVLTTNKSSDKLAHKPF</sequence>
<dbReference type="Proteomes" id="UP000266861">
    <property type="component" value="Unassembled WGS sequence"/>
</dbReference>
<dbReference type="AlphaFoldDB" id="A0A397G7J7"/>
<name>A0A397G7J7_9GLOM</name>
<dbReference type="OrthoDB" id="2130967at2759"/>
<organism evidence="1 2">
    <name type="scientific">Diversispora epigaea</name>
    <dbReference type="NCBI Taxonomy" id="1348612"/>
    <lineage>
        <taxon>Eukaryota</taxon>
        <taxon>Fungi</taxon>
        <taxon>Fungi incertae sedis</taxon>
        <taxon>Mucoromycota</taxon>
        <taxon>Glomeromycotina</taxon>
        <taxon>Glomeromycetes</taxon>
        <taxon>Diversisporales</taxon>
        <taxon>Diversisporaceae</taxon>
        <taxon>Diversispora</taxon>
    </lineage>
</organism>
<evidence type="ECO:0000313" key="1">
    <source>
        <dbReference type="EMBL" id="RHZ44903.1"/>
    </source>
</evidence>
<gene>
    <name evidence="1" type="ORF">Glove_707g79</name>
</gene>
<reference evidence="1 2" key="1">
    <citation type="submission" date="2018-08" db="EMBL/GenBank/DDBJ databases">
        <title>Genome and evolution of the arbuscular mycorrhizal fungus Diversispora epigaea (formerly Glomus versiforme) and its bacterial endosymbionts.</title>
        <authorList>
            <person name="Sun X."/>
            <person name="Fei Z."/>
            <person name="Harrison M."/>
        </authorList>
    </citation>
    <scope>NUCLEOTIDE SEQUENCE [LARGE SCALE GENOMIC DNA]</scope>
    <source>
        <strain evidence="1 2">IT104</strain>
    </source>
</reference>
<protein>
    <submittedName>
        <fullName evidence="1">Uncharacterized protein</fullName>
    </submittedName>
</protein>
<keyword evidence="2" id="KW-1185">Reference proteome</keyword>
<proteinExistence type="predicted"/>
<evidence type="ECO:0000313" key="2">
    <source>
        <dbReference type="Proteomes" id="UP000266861"/>
    </source>
</evidence>
<dbReference type="EMBL" id="PQFF01000563">
    <property type="protein sequence ID" value="RHZ44903.1"/>
    <property type="molecule type" value="Genomic_DNA"/>
</dbReference>